<feature type="transmembrane region" description="Helical" evidence="20">
    <location>
        <begin position="113"/>
        <end position="133"/>
    </location>
</feature>
<feature type="binding site" description="axial binding residue" evidence="19">
    <location>
        <position position="97"/>
    </location>
    <ligand>
        <name>heme b</name>
        <dbReference type="ChEBI" id="CHEBI:60344"/>
        <label>b566</label>
    </ligand>
    <ligandPart>
        <name>Fe</name>
        <dbReference type="ChEBI" id="CHEBI:18248"/>
    </ligandPart>
</feature>
<comment type="subcellular location">
    <subcellularLocation>
        <location evidence="2">Mitochondrion inner membrane</location>
        <topology evidence="2">Multi-pass membrane protein</topology>
    </subcellularLocation>
</comment>
<evidence type="ECO:0000256" key="4">
    <source>
        <dbReference type="ARBA" id="ARBA00013531"/>
    </source>
</evidence>
<evidence type="ECO:0000256" key="8">
    <source>
        <dbReference type="ARBA" id="ARBA00022692"/>
    </source>
</evidence>
<evidence type="ECO:0000256" key="5">
    <source>
        <dbReference type="ARBA" id="ARBA00022448"/>
    </source>
</evidence>
<keyword evidence="15 20" id="KW-0496">Mitochondrion</keyword>
<dbReference type="EMBL" id="MF383619">
    <property type="protein sequence ID" value="ATE80931.1"/>
    <property type="molecule type" value="Genomic_DNA"/>
</dbReference>
<dbReference type="SUPFAM" id="SSF81648">
    <property type="entry name" value="a domain/subunit of cytochrome bc1 complex (Ubiquinol-cytochrome c reductase)"/>
    <property type="match status" value="1"/>
</dbReference>
<feature type="binding site" description="axial binding residue" evidence="19">
    <location>
        <position position="196"/>
    </location>
    <ligand>
        <name>heme b</name>
        <dbReference type="ChEBI" id="CHEBI:60344"/>
        <label>b566</label>
    </ligand>
    <ligandPart>
        <name>Fe</name>
        <dbReference type="ChEBI" id="CHEBI:18248"/>
    </ligandPart>
</feature>
<comment type="function">
    <text evidence="1 20">Component of the ubiquinol-cytochrome c reductase complex (complex III or cytochrome b-c1 complex) that is part of the mitochondrial respiratory chain. The b-c1 complex mediates electron transfer from ubiquinol to cytochrome c. Contributes to the generation of a proton gradient across the mitochondrial membrane that is then used for ATP synthesis.</text>
</comment>
<keyword evidence="7 20" id="KW-0679">Respiratory chain</keyword>
<dbReference type="PANTHER" id="PTHR19271:SF16">
    <property type="entry name" value="CYTOCHROME B"/>
    <property type="match status" value="1"/>
</dbReference>
<feature type="domain" description="Cytochrome b/b6 N-terminal region profile" evidence="21">
    <location>
        <begin position="1"/>
        <end position="209"/>
    </location>
</feature>
<dbReference type="Pfam" id="PF00033">
    <property type="entry name" value="Cytochrome_B"/>
    <property type="match status" value="1"/>
</dbReference>
<evidence type="ECO:0000259" key="22">
    <source>
        <dbReference type="PROSITE" id="PS51003"/>
    </source>
</evidence>
<evidence type="ECO:0000256" key="14">
    <source>
        <dbReference type="ARBA" id="ARBA00023075"/>
    </source>
</evidence>
<dbReference type="InterPro" id="IPR005798">
    <property type="entry name" value="Cyt_b/b6_C"/>
</dbReference>
<evidence type="ECO:0000256" key="9">
    <source>
        <dbReference type="ARBA" id="ARBA00022723"/>
    </source>
</evidence>
<evidence type="ECO:0000256" key="11">
    <source>
        <dbReference type="ARBA" id="ARBA00022982"/>
    </source>
</evidence>
<keyword evidence="5 20" id="KW-0813">Transport</keyword>
<gene>
    <name evidence="23" type="primary">CYTB</name>
</gene>
<dbReference type="Pfam" id="PF00032">
    <property type="entry name" value="Cytochrom_B_C"/>
    <property type="match status" value="1"/>
</dbReference>
<keyword evidence="16 20" id="KW-0472">Membrane</keyword>
<evidence type="ECO:0000256" key="12">
    <source>
        <dbReference type="ARBA" id="ARBA00022989"/>
    </source>
</evidence>
<evidence type="ECO:0000256" key="1">
    <source>
        <dbReference type="ARBA" id="ARBA00002566"/>
    </source>
</evidence>
<sequence>MANLRKTHPLLKIANEALMDLPTPSSISAWWNLGSLLGLCLATQIITGLFLAMHYTTDISSAFSSIIHTCRDVNFGWLIRNMHANGASLFFICIYLHIGRGLYYGSYLYKETWNVGVIMLLLVMITAFVGYVLPWGQMSFWGATVITNLLSAIPYKGDSLVQWIWGGFSVDNATLTRFFAFHFILPFITAAAMIIHLLLLHETGSNNPAGLNANTDKIPFHPYFSYKDLLGFIVMLLMLISLALFLPNHLGDPDNFSPANPLTTPPHIKPEWYFLFAYAILRSTPDKLGGVMTLLASILVLLIIPLLHTSTQRNLTFRPLSQLTFWTLTTNVIILTWVGGMPVEHPYTIISQIASLLYFSNFLVLWPMAGWLENKFLKLT</sequence>
<comment type="similarity">
    <text evidence="17 20">Belongs to the cytochrome b family.</text>
</comment>
<dbReference type="InterPro" id="IPR027387">
    <property type="entry name" value="Cytb/b6-like_sf"/>
</dbReference>
<geneLocation type="mitochondrion" evidence="23"/>
<evidence type="ECO:0000313" key="23">
    <source>
        <dbReference type="EMBL" id="ATE80931.1"/>
    </source>
</evidence>
<dbReference type="InterPro" id="IPR048260">
    <property type="entry name" value="Cytochrome_b_C_euk/bac"/>
</dbReference>
<dbReference type="InterPro" id="IPR036150">
    <property type="entry name" value="Cyt_b/b6_C_sf"/>
</dbReference>
<evidence type="ECO:0000259" key="21">
    <source>
        <dbReference type="PROSITE" id="PS51002"/>
    </source>
</evidence>
<dbReference type="InterPro" id="IPR030689">
    <property type="entry name" value="Cytochrome_b"/>
</dbReference>
<evidence type="ECO:0000256" key="15">
    <source>
        <dbReference type="ARBA" id="ARBA00023128"/>
    </source>
</evidence>
<feature type="transmembrane region" description="Helical" evidence="20">
    <location>
        <begin position="349"/>
        <end position="372"/>
    </location>
</feature>
<evidence type="ECO:0000256" key="18">
    <source>
        <dbReference type="PIRSR" id="PIRSR038885-1"/>
    </source>
</evidence>
<dbReference type="PROSITE" id="PS51002">
    <property type="entry name" value="CYTB_NTER"/>
    <property type="match status" value="1"/>
</dbReference>
<evidence type="ECO:0000256" key="2">
    <source>
        <dbReference type="ARBA" id="ARBA00004448"/>
    </source>
</evidence>
<name>A0A343K8X0_9GOBI</name>
<dbReference type="GO" id="GO:0045275">
    <property type="term" value="C:respiratory chain complex III"/>
    <property type="evidence" value="ECO:0007669"/>
    <property type="project" value="InterPro"/>
</dbReference>
<evidence type="ECO:0000256" key="13">
    <source>
        <dbReference type="ARBA" id="ARBA00023004"/>
    </source>
</evidence>
<dbReference type="GO" id="GO:0006122">
    <property type="term" value="P:mitochondrial electron transport, ubiquinol to cytochrome c"/>
    <property type="evidence" value="ECO:0007669"/>
    <property type="project" value="TreeGrafter"/>
</dbReference>
<feature type="transmembrane region" description="Helical" evidence="20">
    <location>
        <begin position="323"/>
        <end position="343"/>
    </location>
</feature>
<evidence type="ECO:0000256" key="7">
    <source>
        <dbReference type="ARBA" id="ARBA00022660"/>
    </source>
</evidence>
<dbReference type="SUPFAM" id="SSF81342">
    <property type="entry name" value="Transmembrane di-heme cytochromes"/>
    <property type="match status" value="1"/>
</dbReference>
<feature type="transmembrane region" description="Helical" evidence="20">
    <location>
        <begin position="29"/>
        <end position="52"/>
    </location>
</feature>
<keyword evidence="11 20" id="KW-0249">Electron transport</keyword>
<feature type="transmembrane region" description="Helical" evidence="20">
    <location>
        <begin position="87"/>
        <end position="107"/>
    </location>
</feature>
<keyword evidence="14" id="KW-0830">Ubiquinone</keyword>
<comment type="subunit">
    <text evidence="3">The cytochrome bc1 complex contains 3 respiratory subunits (MT-CYB, CYC1 and UQCRFS1), 2 core proteins (UQCRC1 and UQCRC2) and probably 6 low-molecular weight proteins.</text>
</comment>
<dbReference type="InterPro" id="IPR016174">
    <property type="entry name" value="Di-haem_cyt_TM"/>
</dbReference>
<feature type="transmembrane region" description="Helical" evidence="20">
    <location>
        <begin position="177"/>
        <end position="200"/>
    </location>
</feature>
<dbReference type="CDD" id="cd00290">
    <property type="entry name" value="cytochrome_b_C"/>
    <property type="match status" value="1"/>
</dbReference>
<keyword evidence="8 20" id="KW-0812">Transmembrane</keyword>
<dbReference type="GeneID" id="34725748"/>
<keyword evidence="9 19" id="KW-0479">Metal-binding</keyword>
<keyword evidence="6 19" id="KW-0349">Heme</keyword>
<keyword evidence="10" id="KW-0999">Mitochondrion inner membrane</keyword>
<keyword evidence="13 19" id="KW-0408">Iron</keyword>
<dbReference type="InterPro" id="IPR048259">
    <property type="entry name" value="Cytochrome_b_N_euk/bac"/>
</dbReference>
<evidence type="ECO:0000256" key="10">
    <source>
        <dbReference type="ARBA" id="ARBA00022792"/>
    </source>
</evidence>
<evidence type="ECO:0000256" key="3">
    <source>
        <dbReference type="ARBA" id="ARBA00011660"/>
    </source>
</evidence>
<dbReference type="Gene3D" id="1.20.810.10">
    <property type="entry name" value="Cytochrome Bc1 Complex, Chain C"/>
    <property type="match status" value="1"/>
</dbReference>
<dbReference type="CDD" id="cd00284">
    <property type="entry name" value="Cytochrome_b_N"/>
    <property type="match status" value="1"/>
</dbReference>
<reference evidence="23" key="1">
    <citation type="submission" date="2017-06" db="EMBL/GenBank/DDBJ databases">
        <title>Complete mitochondrial genome of Odontobutis haifengensis: genome characterization and phylogenetic analysis.</title>
        <authorList>
            <person name="Zhong L."/>
            <person name="Wang M."/>
            <person name="Li D."/>
            <person name="Tang S."/>
            <person name="Zhang T."/>
            <person name="Chen X."/>
            <person name="Bian W."/>
        </authorList>
    </citation>
    <scope>NUCLEOTIDE SEQUENCE</scope>
    <source>
        <tissue evidence="23">Tail fin</tissue>
    </source>
</reference>
<dbReference type="GO" id="GO:0008121">
    <property type="term" value="F:quinol-cytochrome-c reductase activity"/>
    <property type="evidence" value="ECO:0007669"/>
    <property type="project" value="InterPro"/>
</dbReference>
<dbReference type="FunFam" id="1.20.810.10:FF:000002">
    <property type="entry name" value="Cytochrome b"/>
    <property type="match status" value="1"/>
</dbReference>
<dbReference type="GO" id="GO:0016491">
    <property type="term" value="F:oxidoreductase activity"/>
    <property type="evidence" value="ECO:0007669"/>
    <property type="project" value="UniProtKB-UniRule"/>
</dbReference>
<dbReference type="InterPro" id="IPR005797">
    <property type="entry name" value="Cyt_b/b6_N"/>
</dbReference>
<feature type="transmembrane region" description="Helical" evidence="20">
    <location>
        <begin position="291"/>
        <end position="311"/>
    </location>
</feature>
<feature type="binding site" description="axial binding residue" evidence="19">
    <location>
        <position position="182"/>
    </location>
    <ligand>
        <name>heme b</name>
        <dbReference type="ChEBI" id="CHEBI:60344"/>
        <label>b562</label>
    </ligand>
    <ligandPart>
        <name>Fe</name>
        <dbReference type="ChEBI" id="CHEBI:18248"/>
    </ligandPart>
</feature>
<feature type="binding site" description="axial binding residue" evidence="19">
    <location>
        <position position="83"/>
    </location>
    <ligand>
        <name>heme b</name>
        <dbReference type="ChEBI" id="CHEBI:60344"/>
        <label>b562</label>
    </ligand>
    <ligandPart>
        <name>Fe</name>
        <dbReference type="ChEBI" id="CHEBI:18248"/>
    </ligandPart>
</feature>
<organism evidence="23">
    <name type="scientific">Odontobutis haifengensis</name>
    <dbReference type="NCBI Taxonomy" id="357169"/>
    <lineage>
        <taxon>Eukaryota</taxon>
        <taxon>Metazoa</taxon>
        <taxon>Chordata</taxon>
        <taxon>Craniata</taxon>
        <taxon>Vertebrata</taxon>
        <taxon>Euteleostomi</taxon>
        <taxon>Actinopterygii</taxon>
        <taxon>Neopterygii</taxon>
        <taxon>Teleostei</taxon>
        <taxon>Neoteleostei</taxon>
        <taxon>Acanthomorphata</taxon>
        <taxon>Gobiaria</taxon>
        <taxon>Gobiiformes</taxon>
        <taxon>Gobioidei</taxon>
        <taxon>Odontobutidae</taxon>
        <taxon>Odontobutis</taxon>
    </lineage>
</organism>
<feature type="transmembrane region" description="Helical" evidence="20">
    <location>
        <begin position="229"/>
        <end position="246"/>
    </location>
</feature>
<evidence type="ECO:0000256" key="16">
    <source>
        <dbReference type="ARBA" id="ARBA00023136"/>
    </source>
</evidence>
<comment type="cofactor">
    <cofactor evidence="19">
        <name>heme</name>
        <dbReference type="ChEBI" id="CHEBI:30413"/>
    </cofactor>
    <text evidence="19">Binds 2 heme groups non-covalently.</text>
</comment>
<accession>A0A343K8X0</accession>
<keyword evidence="12 20" id="KW-1133">Transmembrane helix</keyword>
<protein>
    <recommendedName>
        <fullName evidence="4 20">Cytochrome b</fullName>
    </recommendedName>
</protein>
<dbReference type="CTD" id="4519"/>
<evidence type="ECO:0000256" key="6">
    <source>
        <dbReference type="ARBA" id="ARBA00022617"/>
    </source>
</evidence>
<dbReference type="GO" id="GO:0005743">
    <property type="term" value="C:mitochondrial inner membrane"/>
    <property type="evidence" value="ECO:0007669"/>
    <property type="project" value="UniProtKB-SubCell"/>
</dbReference>
<dbReference type="AlphaFoldDB" id="A0A343K8X0"/>
<dbReference type="RefSeq" id="YP_009434361.1">
    <property type="nucleotide sequence ID" value="NC_036056.1"/>
</dbReference>
<evidence type="ECO:0000256" key="20">
    <source>
        <dbReference type="RuleBase" id="RU362117"/>
    </source>
</evidence>
<evidence type="ECO:0000256" key="19">
    <source>
        <dbReference type="PIRSR" id="PIRSR038885-2"/>
    </source>
</evidence>
<comment type="cofactor">
    <cofactor evidence="20">
        <name>heme b</name>
        <dbReference type="ChEBI" id="CHEBI:60344"/>
    </cofactor>
    <text evidence="20">Binds 2 heme groups non-covalently.</text>
</comment>
<proteinExistence type="inferred from homology"/>
<dbReference type="PROSITE" id="PS51003">
    <property type="entry name" value="CYTB_CTER"/>
    <property type="match status" value="1"/>
</dbReference>
<dbReference type="PIRSF" id="PIRSF038885">
    <property type="entry name" value="COB"/>
    <property type="match status" value="1"/>
</dbReference>
<feature type="binding site" evidence="18">
    <location>
        <position position="201"/>
    </location>
    <ligand>
        <name>a ubiquinone</name>
        <dbReference type="ChEBI" id="CHEBI:16389"/>
    </ligand>
</feature>
<dbReference type="PANTHER" id="PTHR19271">
    <property type="entry name" value="CYTOCHROME B"/>
    <property type="match status" value="1"/>
</dbReference>
<dbReference type="GO" id="GO:0046872">
    <property type="term" value="F:metal ion binding"/>
    <property type="evidence" value="ECO:0007669"/>
    <property type="project" value="UniProtKB-UniRule"/>
</dbReference>
<feature type="domain" description="Cytochrome b/b6 C-terminal region profile" evidence="22">
    <location>
        <begin position="210"/>
        <end position="380"/>
    </location>
</feature>
<evidence type="ECO:0000256" key="17">
    <source>
        <dbReference type="ARBA" id="ARBA00061233"/>
    </source>
</evidence>